<organism evidence="8 9">
    <name type="scientific">Cellulomonas denverensis</name>
    <dbReference type="NCBI Taxonomy" id="264297"/>
    <lineage>
        <taxon>Bacteria</taxon>
        <taxon>Bacillati</taxon>
        <taxon>Actinomycetota</taxon>
        <taxon>Actinomycetes</taxon>
        <taxon>Micrococcales</taxon>
        <taxon>Cellulomonadaceae</taxon>
        <taxon>Cellulomonas</taxon>
    </lineage>
</organism>
<proteinExistence type="predicted"/>
<reference evidence="8 9" key="1">
    <citation type="submission" date="2020-04" db="EMBL/GenBank/DDBJ databases">
        <title>MicrobeNet Type strains.</title>
        <authorList>
            <person name="Nicholson A.C."/>
        </authorList>
    </citation>
    <scope>NUCLEOTIDE SEQUENCE [LARGE SCALE GENOMIC DNA]</scope>
    <source>
        <strain evidence="8 9">ATCC BAA-788</strain>
    </source>
</reference>
<evidence type="ECO:0000313" key="9">
    <source>
        <dbReference type="Proteomes" id="UP000581206"/>
    </source>
</evidence>
<dbReference type="Proteomes" id="UP000581206">
    <property type="component" value="Unassembled WGS sequence"/>
</dbReference>
<dbReference type="GO" id="GO:0005886">
    <property type="term" value="C:plasma membrane"/>
    <property type="evidence" value="ECO:0007669"/>
    <property type="project" value="UniProtKB-SubCell"/>
</dbReference>
<dbReference type="SUPFAM" id="SSF111331">
    <property type="entry name" value="NAD kinase/diacylglycerol kinase-like"/>
    <property type="match status" value="1"/>
</dbReference>
<name>A0A7X6R013_9CELL</name>
<feature type="domain" description="DAGKc" evidence="7">
    <location>
        <begin position="200"/>
        <end position="332"/>
    </location>
</feature>
<dbReference type="RefSeq" id="WP_168630897.1">
    <property type="nucleotide sequence ID" value="NZ_BONL01000011.1"/>
</dbReference>
<dbReference type="Gene3D" id="3.40.50.10330">
    <property type="entry name" value="Probable inorganic polyphosphate/atp-NAD kinase, domain 1"/>
    <property type="match status" value="1"/>
</dbReference>
<dbReference type="GO" id="GO:0016787">
    <property type="term" value="F:hydrolase activity"/>
    <property type="evidence" value="ECO:0007669"/>
    <property type="project" value="UniProtKB-KW"/>
</dbReference>
<keyword evidence="6" id="KW-0472">Membrane</keyword>
<dbReference type="InterPro" id="IPR001206">
    <property type="entry name" value="Diacylglycerol_kinase_cat_dom"/>
</dbReference>
<keyword evidence="2" id="KW-1003">Cell membrane</keyword>
<dbReference type="Gene3D" id="1.20.144.10">
    <property type="entry name" value="Phosphatidic acid phosphatase type 2/haloperoxidase"/>
    <property type="match status" value="1"/>
</dbReference>
<dbReference type="InterPro" id="IPR016064">
    <property type="entry name" value="NAD/diacylglycerol_kinase_sf"/>
</dbReference>
<dbReference type="InterPro" id="IPR017438">
    <property type="entry name" value="ATP-NAD_kinase_N"/>
</dbReference>
<gene>
    <name evidence="8" type="ORF">HGA03_13950</name>
</gene>
<evidence type="ECO:0000256" key="6">
    <source>
        <dbReference type="ARBA" id="ARBA00023136"/>
    </source>
</evidence>
<dbReference type="PANTHER" id="PTHR14969">
    <property type="entry name" value="SPHINGOSINE-1-PHOSPHATE PHOSPHOHYDROLASE"/>
    <property type="match status" value="1"/>
</dbReference>
<sequence length="486" mass="50494">MTHETRPGWIRRLDQRVGRRIAAAPSSPATDRALRNLTEAANGGGLWWGVAAGLALTGVKGRKAAVTGMLSLGGAALVANLIAKPLLHTSRPTGVFQPSRASRRLATTPRSASWPSGHTANAVAFATATTLVSPARGAAVAPLAGAVAFSRLHVGAHWLSDVIGGAAIGAGSAVAVDTVRRRIEQRHRGGSERVELPALPDGDGLYLIVNPHSGPSAGPAARIEDLILREFLDRIPRAHVHTLADDDDAEALLTEAARSGRYAAIGAAGGDGTLGVAAAVAADHDIPFFVAPHGTFNHFAKALGIDGAADALIALRGGGGRAVSLAEVRVGDTRVPMLNTFSTGVYPELVDRRDHALHRLPKPVAALAAGATELTRARRTRWTVDGEPVTALTLFVGNGDYGEPGAPLPGRRVPGSHTLDGWLFGAGTSGGEWTVRIPGVARRRGLRTLRLAGAQQVAVDGELVDVPDGADVTLTVRDRRVRVYAP</sequence>
<evidence type="ECO:0000256" key="2">
    <source>
        <dbReference type="ARBA" id="ARBA00022475"/>
    </source>
</evidence>
<evidence type="ECO:0000259" key="7">
    <source>
        <dbReference type="PROSITE" id="PS50146"/>
    </source>
</evidence>
<dbReference type="SUPFAM" id="SSF48317">
    <property type="entry name" value="Acid phosphatase/Vanadium-dependent haloperoxidase"/>
    <property type="match status" value="1"/>
</dbReference>
<accession>A0A7X6R013</accession>
<dbReference type="PANTHER" id="PTHR14969:SF62">
    <property type="entry name" value="DECAPRENYLPHOSPHORYL-5-PHOSPHORIBOSE PHOSPHATASE RV3807C-RELATED"/>
    <property type="match status" value="1"/>
</dbReference>
<comment type="caution">
    <text evidence="8">The sequence shown here is derived from an EMBL/GenBank/DDBJ whole genome shotgun (WGS) entry which is preliminary data.</text>
</comment>
<evidence type="ECO:0000256" key="5">
    <source>
        <dbReference type="ARBA" id="ARBA00022989"/>
    </source>
</evidence>
<evidence type="ECO:0000313" key="8">
    <source>
        <dbReference type="EMBL" id="NKY23768.1"/>
    </source>
</evidence>
<dbReference type="GO" id="GO:0016301">
    <property type="term" value="F:kinase activity"/>
    <property type="evidence" value="ECO:0007669"/>
    <property type="project" value="InterPro"/>
</dbReference>
<protein>
    <submittedName>
        <fullName evidence="8">Phosphatase PAP2 family protein</fullName>
    </submittedName>
</protein>
<dbReference type="Gene3D" id="2.60.200.40">
    <property type="match status" value="1"/>
</dbReference>
<dbReference type="AlphaFoldDB" id="A0A7X6R013"/>
<dbReference type="SMART" id="SM00014">
    <property type="entry name" value="acidPPc"/>
    <property type="match status" value="1"/>
</dbReference>
<evidence type="ECO:0000256" key="4">
    <source>
        <dbReference type="ARBA" id="ARBA00022801"/>
    </source>
</evidence>
<dbReference type="EMBL" id="JAAXOX010000008">
    <property type="protein sequence ID" value="NKY23768.1"/>
    <property type="molecule type" value="Genomic_DNA"/>
</dbReference>
<dbReference type="Pfam" id="PF00781">
    <property type="entry name" value="DAGK_cat"/>
    <property type="match status" value="1"/>
</dbReference>
<keyword evidence="5" id="KW-1133">Transmembrane helix</keyword>
<dbReference type="PROSITE" id="PS50146">
    <property type="entry name" value="DAGK"/>
    <property type="match status" value="1"/>
</dbReference>
<keyword evidence="9" id="KW-1185">Reference proteome</keyword>
<dbReference type="InterPro" id="IPR000326">
    <property type="entry name" value="PAP2/HPO"/>
</dbReference>
<keyword evidence="4" id="KW-0378">Hydrolase</keyword>
<dbReference type="Pfam" id="PF01569">
    <property type="entry name" value="PAP2"/>
    <property type="match status" value="1"/>
</dbReference>
<evidence type="ECO:0000256" key="1">
    <source>
        <dbReference type="ARBA" id="ARBA00004651"/>
    </source>
</evidence>
<keyword evidence="3" id="KW-0812">Transmembrane</keyword>
<comment type="subcellular location">
    <subcellularLocation>
        <location evidence="1">Cell membrane</location>
        <topology evidence="1">Multi-pass membrane protein</topology>
    </subcellularLocation>
</comment>
<dbReference type="InterPro" id="IPR036938">
    <property type="entry name" value="PAP2/HPO_sf"/>
</dbReference>
<evidence type="ECO:0000256" key="3">
    <source>
        <dbReference type="ARBA" id="ARBA00022692"/>
    </source>
</evidence>
<dbReference type="SMART" id="SM00046">
    <property type="entry name" value="DAGKc"/>
    <property type="match status" value="1"/>
</dbReference>